<dbReference type="GO" id="GO:0004553">
    <property type="term" value="F:hydrolase activity, hydrolyzing O-glycosyl compounds"/>
    <property type="evidence" value="ECO:0007669"/>
    <property type="project" value="InterPro"/>
</dbReference>
<evidence type="ECO:0000313" key="5">
    <source>
        <dbReference type="Proteomes" id="UP000199361"/>
    </source>
</evidence>
<organism evidence="4 5">
    <name type="scientific">Nonomuraea wenchangensis</name>
    <dbReference type="NCBI Taxonomy" id="568860"/>
    <lineage>
        <taxon>Bacteria</taxon>
        <taxon>Bacillati</taxon>
        <taxon>Actinomycetota</taxon>
        <taxon>Actinomycetes</taxon>
        <taxon>Streptosporangiales</taxon>
        <taxon>Streptosporangiaceae</taxon>
        <taxon>Nonomuraea</taxon>
    </lineage>
</organism>
<accession>A0A1I0K6Q3</accession>
<dbReference type="Pfam" id="PF01915">
    <property type="entry name" value="Glyco_hydro_3_C"/>
    <property type="match status" value="1"/>
</dbReference>
<dbReference type="EMBL" id="FOHX01000007">
    <property type="protein sequence ID" value="SEU19284.1"/>
    <property type="molecule type" value="Genomic_DNA"/>
</dbReference>
<dbReference type="InterPro" id="IPR026891">
    <property type="entry name" value="Fn3-like"/>
</dbReference>
<dbReference type="Proteomes" id="UP000199361">
    <property type="component" value="Unassembled WGS sequence"/>
</dbReference>
<dbReference type="Gene3D" id="2.60.40.10">
    <property type="entry name" value="Immunoglobulins"/>
    <property type="match status" value="1"/>
</dbReference>
<comment type="similarity">
    <text evidence="1">Belongs to the glycosyl hydrolase 3 family.</text>
</comment>
<gene>
    <name evidence="4" type="ORF">SAMN05421811_107103</name>
</gene>
<dbReference type="Gene3D" id="3.40.50.1700">
    <property type="entry name" value="Glycoside hydrolase family 3 C-terminal domain"/>
    <property type="match status" value="1"/>
</dbReference>
<dbReference type="InterPro" id="IPR050288">
    <property type="entry name" value="Cellulose_deg_GH3"/>
</dbReference>
<dbReference type="InterPro" id="IPR013783">
    <property type="entry name" value="Ig-like_fold"/>
</dbReference>
<dbReference type="RefSeq" id="WP_091084379.1">
    <property type="nucleotide sequence ID" value="NZ_FOHX01000007.1"/>
</dbReference>
<dbReference type="Pfam" id="PF00933">
    <property type="entry name" value="Glyco_hydro_3"/>
    <property type="match status" value="1"/>
</dbReference>
<dbReference type="SMART" id="SM01217">
    <property type="entry name" value="Fn3_like"/>
    <property type="match status" value="1"/>
</dbReference>
<evidence type="ECO:0000313" key="4">
    <source>
        <dbReference type="EMBL" id="SEU19284.1"/>
    </source>
</evidence>
<dbReference type="PANTHER" id="PTHR42715:SF10">
    <property type="entry name" value="BETA-GLUCOSIDASE"/>
    <property type="match status" value="1"/>
</dbReference>
<dbReference type="SUPFAM" id="SSF51445">
    <property type="entry name" value="(Trans)glycosidases"/>
    <property type="match status" value="1"/>
</dbReference>
<dbReference type="AlphaFoldDB" id="A0A1I0K6Q3"/>
<proteinExistence type="inferred from homology"/>
<dbReference type="InterPro" id="IPR017853">
    <property type="entry name" value="GH"/>
</dbReference>
<evidence type="ECO:0000259" key="3">
    <source>
        <dbReference type="PROSITE" id="PS51820"/>
    </source>
</evidence>
<evidence type="ECO:0000256" key="1">
    <source>
        <dbReference type="ARBA" id="ARBA00005336"/>
    </source>
</evidence>
<dbReference type="Pfam" id="PF14310">
    <property type="entry name" value="Fn3-like"/>
    <property type="match status" value="1"/>
</dbReference>
<dbReference type="Gene3D" id="2.60.120.380">
    <property type="match status" value="1"/>
</dbReference>
<dbReference type="InterPro" id="IPR036881">
    <property type="entry name" value="Glyco_hydro_3_C_sf"/>
</dbReference>
<keyword evidence="2" id="KW-0378">Hydrolase</keyword>
<reference evidence="4 5" key="1">
    <citation type="submission" date="2016-10" db="EMBL/GenBank/DDBJ databases">
        <authorList>
            <person name="de Groot N.N."/>
        </authorList>
    </citation>
    <scope>NUCLEOTIDE SEQUENCE [LARGE SCALE GENOMIC DNA]</scope>
    <source>
        <strain evidence="4 5">CGMCC 4.5598</strain>
    </source>
</reference>
<dbReference type="InterPro" id="IPR006311">
    <property type="entry name" value="TAT_signal"/>
</dbReference>
<dbReference type="InterPro" id="IPR001764">
    <property type="entry name" value="Glyco_hydro_3_N"/>
</dbReference>
<dbReference type="PRINTS" id="PR00133">
    <property type="entry name" value="GLHYDRLASE3"/>
</dbReference>
<sequence>MPETPATPAYGPYAPGSSLSMTRREAARLLAAAGAVVAFAGPVRAEAAPVQARVSALLRELTLQEKIALLHGATDPAAKGAAGYVPGVPRLGIPELRLADGPAGVRGTTQAGGRTAGRATALPAPVALAATFDPDLARRYGAVLGRECRALGMDVILAPMVNLVRVPQAGRNFETLGEDPLLAAALAAAEVRGIQGEGAIATVKHYAANNFENERQHVDVRVDERTLREIYLPAFEAAVAAGAGAVMAAYPRVNGRYCAENRHLLTEILRDEWRFTGWVMSDWGGTRSDLPSIEAGLDMEMPSGARFSGLAQAVASGRLAGSVVDGSVRRILLQLDRFGLLSEPLNGPTDGLPGGLTGGLSGGPAGGGRARPVFDGVAGAVAAREVALAGAVLLRNEGDLLPLRRADLADLAVIGPTAAAPLAGGGGSARVLRSGTESPYAALHRRAGATARVRFATGVDLDGVPVPASALSLTRTRRGGGGPEAVTRVDHTGAGALPAGSSWTWTGTITAPATGDYDLRVQGAGAPPSSGGSITLTVDGTKIGAVEALLGGNSSLIATADGLINAGAVVRLEGGRPTPLRISATGVAGTPLEVRLAWVTPARRQEAREAAAALARGAQAAVVFAFDEGTEGADRTSLALPKEQDALIAAVAAANPRTAVVLNTGHPVLMPWLADVSAVLQMWYPGQEGADATAALLLGAACPGGKLPVTFPARAEDAPAATPERYPGVAGTAVYDEGVFVGYRHYDAYGVEPLFPFGHGLSYTRFAYEGLSVRPSGDGLSVTFTLANVGRREGVEVAQVYVTPPADPPVPMPPRVLAAFSRVRLAPGERRRVTVTVPGRALRHWGGQGWVLAAGRRAVQVGSSSRDLRLRREVTVRRAAG</sequence>
<dbReference type="PROSITE" id="PS51318">
    <property type="entry name" value="TAT"/>
    <property type="match status" value="1"/>
</dbReference>
<dbReference type="STRING" id="568860.SAMN05421811_107103"/>
<dbReference type="InterPro" id="IPR036962">
    <property type="entry name" value="Glyco_hydro_3_N_sf"/>
</dbReference>
<dbReference type="SUPFAM" id="SSF52279">
    <property type="entry name" value="Beta-D-glucan exohydrolase, C-terminal domain"/>
    <property type="match status" value="1"/>
</dbReference>
<dbReference type="InterPro" id="IPR037524">
    <property type="entry name" value="PA14/GLEYA"/>
</dbReference>
<feature type="domain" description="PA14" evidence="3">
    <location>
        <begin position="446"/>
        <end position="612"/>
    </location>
</feature>
<evidence type="ECO:0000256" key="2">
    <source>
        <dbReference type="ARBA" id="ARBA00022801"/>
    </source>
</evidence>
<protein>
    <submittedName>
        <fullName evidence="4">Beta-glucosidase</fullName>
    </submittedName>
</protein>
<dbReference type="PROSITE" id="PS51820">
    <property type="entry name" value="PA14"/>
    <property type="match status" value="1"/>
</dbReference>
<dbReference type="GO" id="GO:0005975">
    <property type="term" value="P:carbohydrate metabolic process"/>
    <property type="evidence" value="ECO:0007669"/>
    <property type="project" value="InterPro"/>
</dbReference>
<name>A0A1I0K6Q3_9ACTN</name>
<dbReference type="InterPro" id="IPR002772">
    <property type="entry name" value="Glyco_hydro_3_C"/>
</dbReference>
<dbReference type="Gene3D" id="3.20.20.300">
    <property type="entry name" value="Glycoside hydrolase, family 3, N-terminal domain"/>
    <property type="match status" value="1"/>
</dbReference>
<keyword evidence="5" id="KW-1185">Reference proteome</keyword>
<dbReference type="PANTHER" id="PTHR42715">
    <property type="entry name" value="BETA-GLUCOSIDASE"/>
    <property type="match status" value="1"/>
</dbReference>
<dbReference type="OrthoDB" id="3187421at2"/>